<keyword evidence="4" id="KW-1185">Reference proteome</keyword>
<feature type="compositionally biased region" description="Polar residues" evidence="1">
    <location>
        <begin position="238"/>
        <end position="249"/>
    </location>
</feature>
<protein>
    <recommendedName>
        <fullName evidence="2">Reverse transcriptase domain-containing protein</fullName>
    </recommendedName>
</protein>
<dbReference type="CDD" id="cd01647">
    <property type="entry name" value="RT_LTR"/>
    <property type="match status" value="1"/>
</dbReference>
<evidence type="ECO:0000256" key="1">
    <source>
        <dbReference type="SAM" id="MobiDB-lite"/>
    </source>
</evidence>
<dbReference type="SUPFAM" id="SSF56672">
    <property type="entry name" value="DNA/RNA polymerases"/>
    <property type="match status" value="1"/>
</dbReference>
<organism evidence="3 4">
    <name type="scientific">Chytriomyces confervae</name>
    <dbReference type="NCBI Taxonomy" id="246404"/>
    <lineage>
        <taxon>Eukaryota</taxon>
        <taxon>Fungi</taxon>
        <taxon>Fungi incertae sedis</taxon>
        <taxon>Chytridiomycota</taxon>
        <taxon>Chytridiomycota incertae sedis</taxon>
        <taxon>Chytridiomycetes</taxon>
        <taxon>Chytridiales</taxon>
        <taxon>Chytriomycetaceae</taxon>
        <taxon>Chytriomyces</taxon>
    </lineage>
</organism>
<dbReference type="PANTHER" id="PTHR33064">
    <property type="entry name" value="POL PROTEIN"/>
    <property type="match status" value="1"/>
</dbReference>
<comment type="caution">
    <text evidence="3">The sequence shown here is derived from an EMBL/GenBank/DDBJ whole genome shotgun (WGS) entry which is preliminary data.</text>
</comment>
<dbReference type="SUPFAM" id="SSF56219">
    <property type="entry name" value="DNase I-like"/>
    <property type="match status" value="1"/>
</dbReference>
<sequence>MRLKKDGLSVLMGGDFNVAAEATDIHPRVIPLISSGFQDAERVLLRALLSHVSDLWRGANPTLVGDFMTWFHLDRRRNEGMRYDMILGNGITALSARHAHEFTGSDHVPVISVLRLCNFRMDFSHLLYDCSSDFEDSCSEASSVVGFQECLRCGLDIQTPGSIECLRCQEPVELESEEEDEDLHSGVVEALFFDGDSSTCDELEALTSNSEGNLCSGDELSVDTESSLGDASVDSEESTSNTTGVNQGKSFSHQFVPVSSFLMGEKTLDLNSHLELSEGETVVGIAMPLLSDSGGLSDTSSRFLGNAKSSVFTKVKRVADKVRPVATSIPGGIKPDDWKPDLKGVEETAYQTRLTEEQLDSLFNWCREYPGFLTDVEIEFSKSRIRRYNGAFAFDLKEWGRLKEGLFQPVRIHTILHVPWNIHEHPIPPAHFPKLIQLLRENLDAKVMEPSQGAYASPWFMVLKKDGSLRFIQDLQLLNKVSVRNYGVPPNMDELTTRAPGYYIYTAADAISFFDQIPVDERDRDMTAIRTPLGLMRMTGLPQGWTGSPSHAQRVSVMIFHKDGECEVFIDDLIVFTGKMPDLLESEEFPGVRNFVLEHLEAVERMLQKLLDSGLTIHGTKNEFFVPEVLTLGVLLSQEGRSVNPAKVDAIMKWEQCRNLAELRSFVGMMTVWQMWIEHFSLVAEPLFRLYWKEEPFVWGWEQGAAFEELKKSLSLAPIRRNLDTLDLVNRPPIIAFDAFLVGEGACLGQIDENRNRFAISFFSGLFNKAERNYPQVKQELCACVRNLKRCYVLVFGYPVLVLETDALALKGMVNNLAIMDATIVGVGGSSTRYNGYKFE</sequence>
<dbReference type="Proteomes" id="UP000320333">
    <property type="component" value="Unassembled WGS sequence"/>
</dbReference>
<dbReference type="Gene3D" id="3.60.10.10">
    <property type="entry name" value="Endonuclease/exonuclease/phosphatase"/>
    <property type="match status" value="1"/>
</dbReference>
<evidence type="ECO:0000313" key="3">
    <source>
        <dbReference type="EMBL" id="TPX54602.1"/>
    </source>
</evidence>
<dbReference type="Gene3D" id="3.30.70.270">
    <property type="match status" value="2"/>
</dbReference>
<feature type="domain" description="Reverse transcriptase" evidence="2">
    <location>
        <begin position="443"/>
        <end position="636"/>
    </location>
</feature>
<reference evidence="3 4" key="1">
    <citation type="journal article" date="2019" name="Sci. Rep.">
        <title>Comparative genomics of chytrid fungi reveal insights into the obligate biotrophic and pathogenic lifestyle of Synchytrium endobioticum.</title>
        <authorList>
            <person name="van de Vossenberg B.T.L.H."/>
            <person name="Warris S."/>
            <person name="Nguyen H.D.T."/>
            <person name="van Gent-Pelzer M.P.E."/>
            <person name="Joly D.L."/>
            <person name="van de Geest H.C."/>
            <person name="Bonants P.J.M."/>
            <person name="Smith D.S."/>
            <person name="Levesque C.A."/>
            <person name="van der Lee T.A.J."/>
        </authorList>
    </citation>
    <scope>NUCLEOTIDE SEQUENCE [LARGE SCALE GENOMIC DNA]</scope>
    <source>
        <strain evidence="3 4">CBS 675.73</strain>
    </source>
</reference>
<dbReference type="InterPro" id="IPR051320">
    <property type="entry name" value="Viral_Replic_Matur_Polypro"/>
</dbReference>
<dbReference type="Pfam" id="PF00078">
    <property type="entry name" value="RVT_1"/>
    <property type="match status" value="1"/>
</dbReference>
<dbReference type="STRING" id="246404.A0A507DTK6"/>
<dbReference type="InterPro" id="IPR043502">
    <property type="entry name" value="DNA/RNA_pol_sf"/>
</dbReference>
<dbReference type="Gene3D" id="3.10.10.10">
    <property type="entry name" value="HIV Type 1 Reverse Transcriptase, subunit A, domain 1"/>
    <property type="match status" value="1"/>
</dbReference>
<gene>
    <name evidence="3" type="ORF">CcCBS67573_g09554</name>
</gene>
<dbReference type="InterPro" id="IPR041577">
    <property type="entry name" value="RT_RNaseH_2"/>
</dbReference>
<dbReference type="InterPro" id="IPR043128">
    <property type="entry name" value="Rev_trsase/Diguanyl_cyclase"/>
</dbReference>
<dbReference type="PANTHER" id="PTHR33064:SF37">
    <property type="entry name" value="RIBONUCLEASE H"/>
    <property type="match status" value="1"/>
</dbReference>
<name>A0A507DTK6_9FUNG</name>
<feature type="region of interest" description="Disordered" evidence="1">
    <location>
        <begin position="211"/>
        <end position="249"/>
    </location>
</feature>
<accession>A0A507DTK6</accession>
<dbReference type="PROSITE" id="PS50878">
    <property type="entry name" value="RT_POL"/>
    <property type="match status" value="1"/>
</dbReference>
<proteinExistence type="predicted"/>
<evidence type="ECO:0000313" key="4">
    <source>
        <dbReference type="Proteomes" id="UP000320333"/>
    </source>
</evidence>
<dbReference type="EMBL" id="QEAP01000886">
    <property type="protein sequence ID" value="TPX54602.1"/>
    <property type="molecule type" value="Genomic_DNA"/>
</dbReference>
<dbReference type="InterPro" id="IPR036691">
    <property type="entry name" value="Endo/exonu/phosph_ase_sf"/>
</dbReference>
<dbReference type="AlphaFoldDB" id="A0A507DTK6"/>
<dbReference type="InterPro" id="IPR000477">
    <property type="entry name" value="RT_dom"/>
</dbReference>
<dbReference type="OrthoDB" id="2155711at2759"/>
<dbReference type="Pfam" id="PF17919">
    <property type="entry name" value="RT_RNaseH_2"/>
    <property type="match status" value="1"/>
</dbReference>
<evidence type="ECO:0000259" key="2">
    <source>
        <dbReference type="PROSITE" id="PS50878"/>
    </source>
</evidence>